<evidence type="ECO:0000256" key="11">
    <source>
        <dbReference type="ARBA" id="ARBA00023237"/>
    </source>
</evidence>
<evidence type="ECO:0000256" key="13">
    <source>
        <dbReference type="RuleBase" id="RU003357"/>
    </source>
</evidence>
<evidence type="ECO:0000256" key="14">
    <source>
        <dbReference type="SAM" id="MobiDB-lite"/>
    </source>
</evidence>
<dbReference type="PROSITE" id="PS52016">
    <property type="entry name" value="TONB_DEPENDENT_REC_3"/>
    <property type="match status" value="1"/>
</dbReference>
<keyword evidence="5 12" id="KW-0812">Transmembrane</keyword>
<dbReference type="InterPro" id="IPR037682">
    <property type="entry name" value="TonB_C"/>
</dbReference>
<dbReference type="SUPFAM" id="SSF74653">
    <property type="entry name" value="TolA/TonB C-terminal domain"/>
    <property type="match status" value="1"/>
</dbReference>
<keyword evidence="6 15" id="KW-0732">Signal</keyword>
<dbReference type="PANTHER" id="PTHR30069">
    <property type="entry name" value="TONB-DEPENDENT OUTER MEMBRANE RECEPTOR"/>
    <property type="match status" value="1"/>
</dbReference>
<dbReference type="Gene3D" id="2.40.170.20">
    <property type="entry name" value="TonB-dependent receptor, beta-barrel domain"/>
    <property type="match status" value="1"/>
</dbReference>
<dbReference type="InterPro" id="IPR037066">
    <property type="entry name" value="Plug_dom_sf"/>
</dbReference>
<dbReference type="InterPro" id="IPR006260">
    <property type="entry name" value="TonB/TolA_C"/>
</dbReference>
<dbReference type="Pfam" id="PF07715">
    <property type="entry name" value="Plug"/>
    <property type="match status" value="1"/>
</dbReference>
<evidence type="ECO:0000256" key="1">
    <source>
        <dbReference type="ARBA" id="ARBA00004167"/>
    </source>
</evidence>
<evidence type="ECO:0000256" key="15">
    <source>
        <dbReference type="SAM" id="SignalP"/>
    </source>
</evidence>
<evidence type="ECO:0000256" key="5">
    <source>
        <dbReference type="ARBA" id="ARBA00022692"/>
    </source>
</evidence>
<feature type="chain" id="PRO_5046001070" evidence="15">
    <location>
        <begin position="23"/>
        <end position="874"/>
    </location>
</feature>
<dbReference type="InterPro" id="IPR039426">
    <property type="entry name" value="TonB-dep_rcpt-like"/>
</dbReference>
<dbReference type="EMBL" id="JAXIVS010000002">
    <property type="protein sequence ID" value="MDY7226253.1"/>
    <property type="molecule type" value="Genomic_DNA"/>
</dbReference>
<dbReference type="InterPro" id="IPR012910">
    <property type="entry name" value="Plug_dom"/>
</dbReference>
<evidence type="ECO:0000256" key="12">
    <source>
        <dbReference type="PROSITE-ProRule" id="PRU01360"/>
    </source>
</evidence>
<dbReference type="Proteomes" id="UP001291309">
    <property type="component" value="Unassembled WGS sequence"/>
</dbReference>
<feature type="compositionally biased region" description="Low complexity" evidence="14">
    <location>
        <begin position="26"/>
        <end position="38"/>
    </location>
</feature>
<keyword evidence="10 17" id="KW-0675">Receptor</keyword>
<evidence type="ECO:0000256" key="9">
    <source>
        <dbReference type="ARBA" id="ARBA00023136"/>
    </source>
</evidence>
<dbReference type="Gene3D" id="2.170.130.10">
    <property type="entry name" value="TonB-dependent receptor, plug domain"/>
    <property type="match status" value="1"/>
</dbReference>
<dbReference type="Pfam" id="PF03544">
    <property type="entry name" value="TonB_C"/>
    <property type="match status" value="1"/>
</dbReference>
<comment type="subcellular location">
    <subcellularLocation>
        <location evidence="2 12">Cell outer membrane</location>
        <topology evidence="2 12">Multi-pass membrane protein</topology>
    </subcellularLocation>
    <subcellularLocation>
        <location evidence="1">Membrane</location>
        <topology evidence="1">Single-pass membrane protein</topology>
    </subcellularLocation>
</comment>
<evidence type="ECO:0000256" key="6">
    <source>
        <dbReference type="ARBA" id="ARBA00022729"/>
    </source>
</evidence>
<keyword evidence="18" id="KW-1185">Reference proteome</keyword>
<dbReference type="PROSITE" id="PS52015">
    <property type="entry name" value="TONB_CTD"/>
    <property type="match status" value="1"/>
</dbReference>
<keyword evidence="3 12" id="KW-0813">Transport</keyword>
<feature type="region of interest" description="Disordered" evidence="14">
    <location>
        <begin position="23"/>
        <end position="46"/>
    </location>
</feature>
<reference evidence="17 18" key="1">
    <citation type="submission" date="2023-12" db="EMBL/GenBank/DDBJ databases">
        <title>the genome sequence of Hyalangium sp. s54d21.</title>
        <authorList>
            <person name="Zhang X."/>
        </authorList>
    </citation>
    <scope>NUCLEOTIDE SEQUENCE [LARGE SCALE GENOMIC DNA]</scope>
    <source>
        <strain evidence="18">s54d21</strain>
    </source>
</reference>
<keyword evidence="11 12" id="KW-0998">Cell outer membrane</keyword>
<evidence type="ECO:0000313" key="17">
    <source>
        <dbReference type="EMBL" id="MDY7226253.1"/>
    </source>
</evidence>
<dbReference type="InterPro" id="IPR000531">
    <property type="entry name" value="Beta-barrel_TonB"/>
</dbReference>
<keyword evidence="8 13" id="KW-0798">TonB box</keyword>
<dbReference type="NCBIfam" id="TIGR01352">
    <property type="entry name" value="tonB_Cterm"/>
    <property type="match status" value="1"/>
</dbReference>
<evidence type="ECO:0000256" key="3">
    <source>
        <dbReference type="ARBA" id="ARBA00022448"/>
    </source>
</evidence>
<gene>
    <name evidence="17" type="ORF">SYV04_07650</name>
</gene>
<dbReference type="Pfam" id="PF00593">
    <property type="entry name" value="TonB_dep_Rec_b-barrel"/>
    <property type="match status" value="1"/>
</dbReference>
<dbReference type="SUPFAM" id="SSF56935">
    <property type="entry name" value="Porins"/>
    <property type="match status" value="1"/>
</dbReference>
<feature type="domain" description="TonB C-terminal" evidence="16">
    <location>
        <begin position="45"/>
        <end position="138"/>
    </location>
</feature>
<dbReference type="SUPFAM" id="SSF49464">
    <property type="entry name" value="Carboxypeptidase regulatory domain-like"/>
    <property type="match status" value="1"/>
</dbReference>
<dbReference type="Gene3D" id="3.30.1150.10">
    <property type="match status" value="1"/>
</dbReference>
<dbReference type="RefSeq" id="WP_321544974.1">
    <property type="nucleotide sequence ID" value="NZ_JAXIVS010000002.1"/>
</dbReference>
<sequence length="874" mass="96889">MPRNASRHLLLLGVLLTGSASAYEGATPPSEQQAAEAETPPPAPQLTKAPEVLKFVEATYPPEALARGETAQVVFFIDIDETGKVTQAEVTRSAGAEFDAAAREAVLQLEFSPAEVDGKPAPVRIEYAYHFEPKPPPPTAPTAEVEKPINFRGRVVQRGTRDPVANATVYLPEQNLSAETDADGNFELRGVTPGRLRVEISEPKHKKFFTVEEVREGEVTELTAYIWKKVENGFETVVVGAREKKEVARRTLAKQEVQSVPGTFGDPVRVLQNMPGMARAPYISGALLVRGAQPEDSQVMIDGVPIPLLYHFAGGPSVITPSIIDRIDFFPGAYGAKYGRAIAGIVDVGTRPPEPKRLHGLVDIDLLDAGFYVESPLSQTKNRGTLALAARRSYIDVLLPPVLEAFREPGSASTAVAPYYWDYQARYDLKLGKDRFEVVAFGSSDTLVVSQTGSEETQPFSLDTHQSFHRLRLAWSRPTESGWRLSLAPTVGLTVNNIGIGDQFEGGLNSRDLNLRGAAEKEFSKSLSFEAGVDVNATFYTLKLEVPGVAGPGEEDPPPVTREQDVPMASYATYAEAVWSPIERLKFVPGLRFEAYRLPSGWHPSLEPRLATRFEVNELITAKAAWGLYRQAPQPGQVDTVFGNPDLGLSRSHQTVAGFEWKLTDAVLLDMQGFYNWRQRLVVSSDQFVERDGERVPELYTHAGRGRAYGMEVLLKHELTERFYGWVAYTLSRSEQFDEEAKLYAPVQFDQSHILTLVGSYKLDNGWELGARFRLTTGRPETPIIGSTFDADRGRYVPLEGVPGSARGSTFHQLDLRAERQWTFERWRLSAYLDIQNIYNAANPEGVLWDYRYRENAPLRGLPLLPTFGVKGEF</sequence>
<keyword evidence="9 12" id="KW-0472">Membrane</keyword>
<evidence type="ECO:0000313" key="18">
    <source>
        <dbReference type="Proteomes" id="UP001291309"/>
    </source>
</evidence>
<comment type="similarity">
    <text evidence="12 13">Belongs to the TonB-dependent receptor family.</text>
</comment>
<dbReference type="InterPro" id="IPR008969">
    <property type="entry name" value="CarboxyPept-like_regulatory"/>
</dbReference>
<evidence type="ECO:0000259" key="16">
    <source>
        <dbReference type="PROSITE" id="PS52015"/>
    </source>
</evidence>
<protein>
    <submittedName>
        <fullName evidence="17">TonB-dependent receptor</fullName>
    </submittedName>
</protein>
<feature type="signal peptide" evidence="15">
    <location>
        <begin position="1"/>
        <end position="22"/>
    </location>
</feature>
<dbReference type="InterPro" id="IPR036942">
    <property type="entry name" value="Beta-barrel_TonB_sf"/>
</dbReference>
<evidence type="ECO:0000256" key="7">
    <source>
        <dbReference type="ARBA" id="ARBA00022989"/>
    </source>
</evidence>
<keyword evidence="4 12" id="KW-1134">Transmembrane beta strand</keyword>
<dbReference type="Pfam" id="PF13620">
    <property type="entry name" value="CarboxypepD_reg"/>
    <property type="match status" value="1"/>
</dbReference>
<evidence type="ECO:0000256" key="10">
    <source>
        <dbReference type="ARBA" id="ARBA00023170"/>
    </source>
</evidence>
<dbReference type="PANTHER" id="PTHR30069:SF29">
    <property type="entry name" value="HEMOGLOBIN AND HEMOGLOBIN-HAPTOGLOBIN-BINDING PROTEIN 1-RELATED"/>
    <property type="match status" value="1"/>
</dbReference>
<evidence type="ECO:0000256" key="4">
    <source>
        <dbReference type="ARBA" id="ARBA00022452"/>
    </source>
</evidence>
<organism evidence="17 18">
    <name type="scientific">Hyalangium rubrum</name>
    <dbReference type="NCBI Taxonomy" id="3103134"/>
    <lineage>
        <taxon>Bacteria</taxon>
        <taxon>Pseudomonadati</taxon>
        <taxon>Myxococcota</taxon>
        <taxon>Myxococcia</taxon>
        <taxon>Myxococcales</taxon>
        <taxon>Cystobacterineae</taxon>
        <taxon>Archangiaceae</taxon>
        <taxon>Hyalangium</taxon>
    </lineage>
</organism>
<proteinExistence type="inferred from homology"/>
<evidence type="ECO:0000256" key="8">
    <source>
        <dbReference type="ARBA" id="ARBA00023077"/>
    </source>
</evidence>
<keyword evidence="7" id="KW-1133">Transmembrane helix</keyword>
<name>A0ABU5GYH9_9BACT</name>
<comment type="caution">
    <text evidence="17">The sequence shown here is derived from an EMBL/GenBank/DDBJ whole genome shotgun (WGS) entry which is preliminary data.</text>
</comment>
<evidence type="ECO:0000256" key="2">
    <source>
        <dbReference type="ARBA" id="ARBA00004571"/>
    </source>
</evidence>
<accession>A0ABU5GYH9</accession>
<dbReference type="Gene3D" id="2.60.40.1120">
    <property type="entry name" value="Carboxypeptidase-like, regulatory domain"/>
    <property type="match status" value="1"/>
</dbReference>